<dbReference type="Proteomes" id="UP000287124">
    <property type="component" value="Unassembled WGS sequence"/>
</dbReference>
<keyword evidence="1" id="KW-0812">Transmembrane</keyword>
<evidence type="ECO:0000313" key="3">
    <source>
        <dbReference type="Proteomes" id="UP000287124"/>
    </source>
</evidence>
<feature type="transmembrane region" description="Helical" evidence="1">
    <location>
        <begin position="152"/>
        <end position="173"/>
    </location>
</feature>
<feature type="transmembrane region" description="Helical" evidence="1">
    <location>
        <begin position="179"/>
        <end position="201"/>
    </location>
</feature>
<name>A0A430L088_9HYPO</name>
<evidence type="ECO:0000256" key="1">
    <source>
        <dbReference type="SAM" id="Phobius"/>
    </source>
</evidence>
<reference evidence="2 3" key="1">
    <citation type="submission" date="2017-06" db="EMBL/GenBank/DDBJ databases">
        <title>Comparative genomic analysis of Ambrosia Fusariam Clade fungi.</title>
        <authorList>
            <person name="Stajich J.E."/>
            <person name="Carrillo J."/>
            <person name="Kijimoto T."/>
            <person name="Eskalen A."/>
            <person name="O'Donnell K."/>
            <person name="Kasson M."/>
        </authorList>
    </citation>
    <scope>NUCLEOTIDE SEQUENCE [LARGE SCALE GENOMIC DNA]</scope>
    <source>
        <strain evidence="2 3">UCR1854</strain>
    </source>
</reference>
<dbReference type="AlphaFoldDB" id="A0A430L088"/>
<keyword evidence="3" id="KW-1185">Reference proteome</keyword>
<gene>
    <name evidence="2" type="ORF">BHE90_016490</name>
</gene>
<dbReference type="EMBL" id="MIKF01000629">
    <property type="protein sequence ID" value="RTE69134.1"/>
    <property type="molecule type" value="Genomic_DNA"/>
</dbReference>
<accession>A0A430L088</accession>
<keyword evidence="1" id="KW-1133">Transmembrane helix</keyword>
<dbReference type="InterPro" id="IPR024316">
    <property type="entry name" value="APQ12"/>
</dbReference>
<comment type="caution">
    <text evidence="2">The sequence shown here is derived from an EMBL/GenBank/DDBJ whole genome shotgun (WGS) entry which is preliminary data.</text>
</comment>
<protein>
    <submittedName>
        <fullName evidence="2">Uncharacterized protein</fullName>
    </submittedName>
</protein>
<keyword evidence="1" id="KW-0472">Membrane</keyword>
<proteinExistence type="predicted"/>
<evidence type="ECO:0000313" key="2">
    <source>
        <dbReference type="EMBL" id="RTE69134.1"/>
    </source>
</evidence>
<sequence>MVCCLSPFIHLAKKAEVTLHRYTANKKATHLILPNPSPKPQRYTSFVLSAHLQRPWFTPACTKRQEGKKDIAKKGVVVTDMESPTLTTSLLSALLPPDLVDSINKHVLHPRAPIQILLRHVLVQAQNLLDTAAPIIEPLFDRLMTAMAENQGLVGVIASLLVLATFLIILNWIRRLLMWWTRLAMRVATWAILFAIAAWVWERGVFESAKDMAIAGGKVAGYLAVIKDVWLEEYNKYEAQQGMAGSSGTRSGARSR</sequence>
<dbReference type="Pfam" id="PF12716">
    <property type="entry name" value="Apq12"/>
    <property type="match status" value="1"/>
</dbReference>
<organism evidence="2 3">
    <name type="scientific">Fusarium euwallaceae</name>
    <dbReference type="NCBI Taxonomy" id="1147111"/>
    <lineage>
        <taxon>Eukaryota</taxon>
        <taxon>Fungi</taxon>
        <taxon>Dikarya</taxon>
        <taxon>Ascomycota</taxon>
        <taxon>Pezizomycotina</taxon>
        <taxon>Sordariomycetes</taxon>
        <taxon>Hypocreomycetidae</taxon>
        <taxon>Hypocreales</taxon>
        <taxon>Nectriaceae</taxon>
        <taxon>Fusarium</taxon>
        <taxon>Fusarium solani species complex</taxon>
    </lineage>
</organism>